<keyword evidence="3 9" id="KW-0479">Metal-binding</keyword>
<evidence type="ECO:0000256" key="10">
    <source>
        <dbReference type="SAM" id="MobiDB-lite"/>
    </source>
</evidence>
<dbReference type="InterPro" id="IPR045055">
    <property type="entry name" value="DNA2/NAM7-like"/>
</dbReference>
<feature type="compositionally biased region" description="Basic and acidic residues" evidence="10">
    <location>
        <begin position="1834"/>
        <end position="1846"/>
    </location>
</feature>
<reference evidence="13" key="1">
    <citation type="journal article" date="2023" name="Mol. Phylogenet. Evol.">
        <title>Genome-scale phylogeny and comparative genomics of the fungal order Sordariales.</title>
        <authorList>
            <person name="Hensen N."/>
            <person name="Bonometti L."/>
            <person name="Westerberg I."/>
            <person name="Brannstrom I.O."/>
            <person name="Guillou S."/>
            <person name="Cros-Aarteil S."/>
            <person name="Calhoun S."/>
            <person name="Haridas S."/>
            <person name="Kuo A."/>
            <person name="Mondo S."/>
            <person name="Pangilinan J."/>
            <person name="Riley R."/>
            <person name="LaButti K."/>
            <person name="Andreopoulos B."/>
            <person name="Lipzen A."/>
            <person name="Chen C."/>
            <person name="Yan M."/>
            <person name="Daum C."/>
            <person name="Ng V."/>
            <person name="Clum A."/>
            <person name="Steindorff A."/>
            <person name="Ohm R.A."/>
            <person name="Martin F."/>
            <person name="Silar P."/>
            <person name="Natvig D.O."/>
            <person name="Lalanne C."/>
            <person name="Gautier V."/>
            <person name="Ament-Velasquez S.L."/>
            <person name="Kruys A."/>
            <person name="Hutchinson M.I."/>
            <person name="Powell A.J."/>
            <person name="Barry K."/>
            <person name="Miller A.N."/>
            <person name="Grigoriev I.V."/>
            <person name="Debuchy R."/>
            <person name="Gladieux P."/>
            <person name="Hiltunen Thoren M."/>
            <person name="Johannesson H."/>
        </authorList>
    </citation>
    <scope>NUCLEOTIDE SEQUENCE</scope>
    <source>
        <strain evidence="13">CBS 892.96</strain>
    </source>
</reference>
<gene>
    <name evidence="13" type="ORF">QBC36DRAFT_243678</name>
</gene>
<dbReference type="Pfam" id="PF13086">
    <property type="entry name" value="AAA_11"/>
    <property type="match status" value="1"/>
</dbReference>
<keyword evidence="8" id="KW-0391">Immunity</keyword>
<keyword evidence="4" id="KW-0677">Repeat</keyword>
<dbReference type="Pfam" id="PF13087">
    <property type="entry name" value="AAA_12"/>
    <property type="match status" value="1"/>
</dbReference>
<feature type="domain" description="RZ-type" evidence="12">
    <location>
        <begin position="1893"/>
        <end position="1967"/>
    </location>
</feature>
<feature type="region of interest" description="Disordered" evidence="10">
    <location>
        <begin position="1827"/>
        <end position="1847"/>
    </location>
</feature>
<evidence type="ECO:0000313" key="13">
    <source>
        <dbReference type="EMBL" id="KAK4174305.1"/>
    </source>
</evidence>
<dbReference type="GO" id="GO:0031380">
    <property type="term" value="C:nuclear RNA-directed RNA polymerase complex"/>
    <property type="evidence" value="ECO:0007669"/>
    <property type="project" value="TreeGrafter"/>
</dbReference>
<evidence type="ECO:0000256" key="5">
    <source>
        <dbReference type="ARBA" id="ARBA00022771"/>
    </source>
</evidence>
<feature type="region of interest" description="Disordered" evidence="10">
    <location>
        <begin position="1"/>
        <end position="22"/>
    </location>
</feature>
<dbReference type="SMART" id="SM00438">
    <property type="entry name" value="ZnF_NFX"/>
    <property type="match status" value="4"/>
</dbReference>
<dbReference type="InterPro" id="IPR046439">
    <property type="entry name" value="ZF_RZ_dom"/>
</dbReference>
<comment type="caution">
    <text evidence="13">The sequence shown here is derived from an EMBL/GenBank/DDBJ whole genome shotgun (WGS) entry which is preliminary data.</text>
</comment>
<comment type="subcellular location">
    <subcellularLocation>
        <location evidence="1">Cytoplasm</location>
    </subcellularLocation>
</comment>
<dbReference type="CDD" id="cd17936">
    <property type="entry name" value="EEXXEc_NFX1"/>
    <property type="match status" value="1"/>
</dbReference>
<keyword evidence="6 13" id="KW-0347">Helicase</keyword>
<dbReference type="Gene3D" id="3.40.50.300">
    <property type="entry name" value="P-loop containing nucleotide triphosphate hydrolases"/>
    <property type="match status" value="3"/>
</dbReference>
<evidence type="ECO:0000256" key="6">
    <source>
        <dbReference type="ARBA" id="ARBA00022806"/>
    </source>
</evidence>
<protein>
    <submittedName>
        <fullName evidence="13">Zinc-finger and helicase domain-containing protein</fullName>
    </submittedName>
</protein>
<keyword evidence="6 13" id="KW-0378">Hydrolase</keyword>
<keyword evidence="6 13" id="KW-0067">ATP-binding</keyword>
<dbReference type="GO" id="GO:0031048">
    <property type="term" value="P:regulatory ncRNA-mediated heterochromatin formation"/>
    <property type="evidence" value="ECO:0007669"/>
    <property type="project" value="TreeGrafter"/>
</dbReference>
<dbReference type="PANTHER" id="PTHR10887:SF445">
    <property type="entry name" value="NFX1-TYPE ZINC FINGER-CONTAINING PROTEIN 1"/>
    <property type="match status" value="1"/>
</dbReference>
<dbReference type="SMART" id="SM00356">
    <property type="entry name" value="ZnF_C3H1"/>
    <property type="match status" value="1"/>
</dbReference>
<dbReference type="GO" id="GO:0005737">
    <property type="term" value="C:cytoplasm"/>
    <property type="evidence" value="ECO:0007669"/>
    <property type="project" value="UniProtKB-SubCell"/>
</dbReference>
<feature type="compositionally biased region" description="Basic residues" evidence="10">
    <location>
        <begin position="1"/>
        <end position="10"/>
    </location>
</feature>
<name>A0AAN6W3F8_9PEZI</name>
<dbReference type="CDD" id="cd18808">
    <property type="entry name" value="SF1_C_Upf1"/>
    <property type="match status" value="1"/>
</dbReference>
<dbReference type="GO" id="GO:0004386">
    <property type="term" value="F:helicase activity"/>
    <property type="evidence" value="ECO:0007669"/>
    <property type="project" value="UniProtKB-KW"/>
</dbReference>
<organism evidence="13 14">
    <name type="scientific">Triangularia setosa</name>
    <dbReference type="NCBI Taxonomy" id="2587417"/>
    <lineage>
        <taxon>Eukaryota</taxon>
        <taxon>Fungi</taxon>
        <taxon>Dikarya</taxon>
        <taxon>Ascomycota</taxon>
        <taxon>Pezizomycotina</taxon>
        <taxon>Sordariomycetes</taxon>
        <taxon>Sordariomycetidae</taxon>
        <taxon>Sordariales</taxon>
        <taxon>Podosporaceae</taxon>
        <taxon>Triangularia</taxon>
    </lineage>
</organism>
<evidence type="ECO:0000256" key="1">
    <source>
        <dbReference type="ARBA" id="ARBA00004496"/>
    </source>
</evidence>
<dbReference type="GO" id="GO:0008270">
    <property type="term" value="F:zinc ion binding"/>
    <property type="evidence" value="ECO:0007669"/>
    <property type="project" value="UniProtKB-KW"/>
</dbReference>
<evidence type="ECO:0000256" key="4">
    <source>
        <dbReference type="ARBA" id="ARBA00022737"/>
    </source>
</evidence>
<evidence type="ECO:0000256" key="3">
    <source>
        <dbReference type="ARBA" id="ARBA00022723"/>
    </source>
</evidence>
<accession>A0AAN6W3F8</accession>
<sequence>MHNGRGRGRSSRGGPSDRHKATARPRTICDYYLRGRCTYGKSCKFLHPGGTSTDYNAQSDTPNLATEAHDLYFEFKRELRYQGGDTDFAHGWGLVITILDSPLRQSHQAVARDLAGDDSGGLTYVIRTIEFATGTCFTMASSAPAKRVQVAQSFLQAITHQSLVNCLSVEAYLGVIYRVLGGVAGERAIELFTCLLGRAREASIDVKPLVVWSITALHQLLQRERKCLLNDDLPDLLKLLDAELNRPPQDSGPSDIHAAHVRLDAVRRMAQGARGRLIDTATSLTGERIVSGSVRSTFPYAIATPGGNHDNDFSDMTKIEIFPTLNEIMSNSPEFLPTTDLSQPHFLADPVQRHLDSVFRLLRHDIFGPMKDNVAYLLEQPNVNPGATVGHHIGSNLKAHTYSAAAVQHILVNPKYGLEVILSFAPPPQLKARSAADQRRWWKESSRLEPGGLVCLVSPGNDSNEFLLFVVSSKTVDDVKGERGHSSLVGQGANPSVTVKLVKETRNALTLLSQMFIEKRKGLLVDIPAIIPDTFVPILQNLQRMLRDGSLTFQRWILPSQHEALDEPHQQDVIPPPMYARKRGFRFNLDAIAKNGTTGTNLDPAQPNSIDLQTLETVTGLDEGQCQALIEALTREYALIQGPPGTGKSYVGVQLLRVLLHHKNQADLGPVIIICYTNHALDQFLKHLMDVGIKSVIRIGGQSRTEELDGKNLRVVSRSEAKTRVETQILGASYGKIEEALKHTGNRLKPIHMARRGRMEWETLYPYVSARYGQIATQFKKEDDDGFTVVGGDHLQAWLGSGGNLGALSGQGSGQNYDLKALRRKAARNIYSLEVHERRILAESWCTEMAAESSDRICELLDEVRQHREAIAGVHADVDRRTLLQADVVGVTTTGLARNMNTLRCLGSKVVVCEEAAEVMEPHILSAFMPGVEHFIQIGDHRQLRPQIQNYRLSLETAEGRAYQLDRSQFERRAVGEPGLAPISVAQLKIQRRMRPEISALIRSVYPRLRDHEAVQQYPDVTGMRNCLFWLDHEHPEDARNDGARVKSHSNPWEVSMATSLVRHLVKQGKYSSTDIALLTPYTGQLQKLRAALSADFEVFLSDRDLEKLAEDGLRDEEETGSWVDGRKPLEKKRLLQTIRLATVDNFQGEEAKVVVVSLVRSNDNRKVGFLRTENRINVLLSRAKHGLYLIGNAKTYQNVQMWADVYQQLVDRNAVGPSFALCCPRHPETTIECTEPGDFSRQSPEGGCTLICDQRLDPCGHRCPAPCHSEALHNVFSCLQPCPRIRTTCQHPCPKLCGDRCGPCLVAVDGVALPCGHISADVACYKTLVPESIVCSQPVKKTIPACGHKVTVSCHQDVSLDIFRCPTVCDQTLACGDRCPGTCGTCRKRAQDDVIVYEHQVCKRICGLRSSTCSHLCARGCHNGEECGSCTQKCQVQCPHSQCSQQCHKPCAPCIEPCAWSCEHMGQCSLPCGAPCDRLPCEKRCPLLLRCNHQCPSFCGELCPDHLCQLCCNTVVKEARVDLLELKAYAEIDLNESPIAVLGCGHFFTGETLDGMLFMNDVYMADPRGGYSGLRDVSGTMSESFPSCPDCRVPIRQFSTRRYNRVVNRAVMDETVKRFLMDGTQRLRELEKLWAKARKDLAKSREDVAKMTRNGSEVTFRKRYSSLASIHGAVKQLKRDMEAEHQPAKKLFDAIVTFQRTQQDPSLEEQMLGLTLSNVSRGSPTNPPPPVYNTHITVEAEALFLQVSETVLHDRLSLVGQNEGLRALVNRSALEKDVMEFFKACLRVITATQQEKLPRLAIRLSLAYARIAQLAAWYRRKLTASNTGVTEPPKTENEKKDKTLQPEDATATARKLLAEALEFCETFGDGKNFRSEIEETMKLFDATRYEEVTPEEIEAIKRAMVSGRGGISTHSGHWYNCENGHPFAIGECGMPMQLARCPECGARIGGTNHNLVGGVSRAANME</sequence>
<keyword evidence="5 9" id="KW-0863">Zinc-finger</keyword>
<dbReference type="InterPro" id="IPR027417">
    <property type="entry name" value="P-loop_NTPase"/>
</dbReference>
<dbReference type="InterPro" id="IPR041679">
    <property type="entry name" value="DNA2/NAM7-like_C"/>
</dbReference>
<keyword evidence="7 9" id="KW-0862">Zinc</keyword>
<evidence type="ECO:0000259" key="11">
    <source>
        <dbReference type="PROSITE" id="PS50103"/>
    </source>
</evidence>
<dbReference type="PROSITE" id="PS50103">
    <property type="entry name" value="ZF_C3H1"/>
    <property type="match status" value="1"/>
</dbReference>
<keyword evidence="6 13" id="KW-0547">Nucleotide-binding</keyword>
<evidence type="ECO:0000256" key="2">
    <source>
        <dbReference type="ARBA" id="ARBA00022490"/>
    </source>
</evidence>
<feature type="zinc finger region" description="C3H1-type" evidence="9">
    <location>
        <begin position="23"/>
        <end position="50"/>
    </location>
</feature>
<dbReference type="InterPro" id="IPR000571">
    <property type="entry name" value="Znf_CCCH"/>
</dbReference>
<evidence type="ECO:0000259" key="12">
    <source>
        <dbReference type="PROSITE" id="PS51981"/>
    </source>
</evidence>
<dbReference type="FunFam" id="3.40.50.300:FF:001660">
    <property type="entry name" value="NF-X1 finger and helicase protein, putative"/>
    <property type="match status" value="1"/>
</dbReference>
<evidence type="ECO:0000313" key="14">
    <source>
        <dbReference type="Proteomes" id="UP001302321"/>
    </source>
</evidence>
<keyword evidence="14" id="KW-1185">Reference proteome</keyword>
<dbReference type="InterPro" id="IPR047187">
    <property type="entry name" value="SF1_C_Upf1"/>
</dbReference>
<proteinExistence type="predicted"/>
<dbReference type="EMBL" id="MU866289">
    <property type="protein sequence ID" value="KAK4174305.1"/>
    <property type="molecule type" value="Genomic_DNA"/>
</dbReference>
<dbReference type="InterPro" id="IPR041677">
    <property type="entry name" value="DNA2/NAM7_AAA_11"/>
</dbReference>
<evidence type="ECO:0000256" key="7">
    <source>
        <dbReference type="ARBA" id="ARBA00022833"/>
    </source>
</evidence>
<dbReference type="PROSITE" id="PS51981">
    <property type="entry name" value="ZF_RZ"/>
    <property type="match status" value="1"/>
</dbReference>
<dbReference type="InterPro" id="IPR000967">
    <property type="entry name" value="Znf_NFX1"/>
</dbReference>
<dbReference type="Pfam" id="PF20173">
    <property type="entry name" value="ZnF_RZ-type"/>
    <property type="match status" value="1"/>
</dbReference>
<dbReference type="InterPro" id="IPR036855">
    <property type="entry name" value="Znf_CCCH_sf"/>
</dbReference>
<dbReference type="Pfam" id="PF00642">
    <property type="entry name" value="zf-CCCH"/>
    <property type="match status" value="1"/>
</dbReference>
<dbReference type="CDD" id="cd06008">
    <property type="entry name" value="NF-X1-zinc-finger"/>
    <property type="match status" value="1"/>
</dbReference>
<dbReference type="SUPFAM" id="SSF90229">
    <property type="entry name" value="CCCH zinc finger"/>
    <property type="match status" value="1"/>
</dbReference>
<dbReference type="GO" id="GO:0002376">
    <property type="term" value="P:immune system process"/>
    <property type="evidence" value="ECO:0007669"/>
    <property type="project" value="UniProtKB-KW"/>
</dbReference>
<feature type="domain" description="C3H1-type" evidence="11">
    <location>
        <begin position="23"/>
        <end position="50"/>
    </location>
</feature>
<keyword evidence="2" id="KW-0963">Cytoplasm</keyword>
<dbReference type="SUPFAM" id="SSF52540">
    <property type="entry name" value="P-loop containing nucleoside triphosphate hydrolases"/>
    <property type="match status" value="1"/>
</dbReference>
<reference evidence="13" key="2">
    <citation type="submission" date="2023-05" db="EMBL/GenBank/DDBJ databases">
        <authorList>
            <consortium name="Lawrence Berkeley National Laboratory"/>
            <person name="Steindorff A."/>
            <person name="Hensen N."/>
            <person name="Bonometti L."/>
            <person name="Westerberg I."/>
            <person name="Brannstrom I.O."/>
            <person name="Guillou S."/>
            <person name="Cros-Aarteil S."/>
            <person name="Calhoun S."/>
            <person name="Haridas S."/>
            <person name="Kuo A."/>
            <person name="Mondo S."/>
            <person name="Pangilinan J."/>
            <person name="Riley R."/>
            <person name="Labutti K."/>
            <person name="Andreopoulos B."/>
            <person name="Lipzen A."/>
            <person name="Chen C."/>
            <person name="Yanf M."/>
            <person name="Daum C."/>
            <person name="Ng V."/>
            <person name="Clum A."/>
            <person name="Ohm R."/>
            <person name="Martin F."/>
            <person name="Silar P."/>
            <person name="Natvig D."/>
            <person name="Lalanne C."/>
            <person name="Gautier V."/>
            <person name="Ament-Velasquez S.L."/>
            <person name="Kruys A."/>
            <person name="Hutchinson M.I."/>
            <person name="Powell A.J."/>
            <person name="Barry K."/>
            <person name="Miller A.N."/>
            <person name="Grigoriev I.V."/>
            <person name="Debuchy R."/>
            <person name="Gladieux P."/>
            <person name="Thoren M.H."/>
            <person name="Johannesson H."/>
        </authorList>
    </citation>
    <scope>NUCLEOTIDE SEQUENCE</scope>
    <source>
        <strain evidence="13">CBS 892.96</strain>
    </source>
</reference>
<dbReference type="PANTHER" id="PTHR10887">
    <property type="entry name" value="DNA2/NAM7 HELICASE FAMILY"/>
    <property type="match status" value="1"/>
</dbReference>
<dbReference type="Proteomes" id="UP001302321">
    <property type="component" value="Unassembled WGS sequence"/>
</dbReference>
<evidence type="ECO:0000256" key="9">
    <source>
        <dbReference type="PROSITE-ProRule" id="PRU00723"/>
    </source>
</evidence>
<evidence type="ECO:0000256" key="8">
    <source>
        <dbReference type="ARBA" id="ARBA00022859"/>
    </source>
</evidence>